<keyword evidence="2" id="KW-1185">Reference proteome</keyword>
<accession>A0A4C1TB21</accession>
<organism evidence="1 2">
    <name type="scientific">Eumeta variegata</name>
    <name type="common">Bagworm moth</name>
    <name type="synonym">Eumeta japonica</name>
    <dbReference type="NCBI Taxonomy" id="151549"/>
    <lineage>
        <taxon>Eukaryota</taxon>
        <taxon>Metazoa</taxon>
        <taxon>Ecdysozoa</taxon>
        <taxon>Arthropoda</taxon>
        <taxon>Hexapoda</taxon>
        <taxon>Insecta</taxon>
        <taxon>Pterygota</taxon>
        <taxon>Neoptera</taxon>
        <taxon>Endopterygota</taxon>
        <taxon>Lepidoptera</taxon>
        <taxon>Glossata</taxon>
        <taxon>Ditrysia</taxon>
        <taxon>Tineoidea</taxon>
        <taxon>Psychidae</taxon>
        <taxon>Oiketicinae</taxon>
        <taxon>Eumeta</taxon>
    </lineage>
</organism>
<gene>
    <name evidence="1" type="ORF">EVAR_6321_1</name>
</gene>
<dbReference type="EMBL" id="BGZK01000042">
    <property type="protein sequence ID" value="GBP10770.1"/>
    <property type="molecule type" value="Genomic_DNA"/>
</dbReference>
<evidence type="ECO:0000313" key="1">
    <source>
        <dbReference type="EMBL" id="GBP10770.1"/>
    </source>
</evidence>
<proteinExistence type="predicted"/>
<sequence>MKHRRCSLQAGDACLKMSSRLSARIVCCLPAGRARSALAAAVGRSRMRKAIAHSPPRVSRVATAASVRFATAQRALWRLRLSLTRRPRDDARVTYTRDADRVYRPPATS</sequence>
<reference evidence="1 2" key="1">
    <citation type="journal article" date="2019" name="Commun. Biol.">
        <title>The bagworm genome reveals a unique fibroin gene that provides high tensile strength.</title>
        <authorList>
            <person name="Kono N."/>
            <person name="Nakamura H."/>
            <person name="Ohtoshi R."/>
            <person name="Tomita M."/>
            <person name="Numata K."/>
            <person name="Arakawa K."/>
        </authorList>
    </citation>
    <scope>NUCLEOTIDE SEQUENCE [LARGE SCALE GENOMIC DNA]</scope>
</reference>
<name>A0A4C1TB21_EUMVA</name>
<protein>
    <submittedName>
        <fullName evidence="1">Uncharacterized protein</fullName>
    </submittedName>
</protein>
<dbReference type="AlphaFoldDB" id="A0A4C1TB21"/>
<dbReference type="Proteomes" id="UP000299102">
    <property type="component" value="Unassembled WGS sequence"/>
</dbReference>
<comment type="caution">
    <text evidence="1">The sequence shown here is derived from an EMBL/GenBank/DDBJ whole genome shotgun (WGS) entry which is preliminary data.</text>
</comment>
<evidence type="ECO:0000313" key="2">
    <source>
        <dbReference type="Proteomes" id="UP000299102"/>
    </source>
</evidence>